<reference evidence="1 2" key="1">
    <citation type="submission" date="2022-05" db="EMBL/GenBank/DDBJ databases">
        <title>Streptomyces sp. nov. RY43-2 isolated from soil of a peat swamp forest.</title>
        <authorList>
            <person name="Kanchanasin P."/>
            <person name="Tanasupawat S."/>
            <person name="Phongsopitanun W."/>
        </authorList>
    </citation>
    <scope>NUCLEOTIDE SEQUENCE [LARGE SCALE GENOMIC DNA]</scope>
    <source>
        <strain evidence="1 2">RY43-2</strain>
    </source>
</reference>
<name>A0ABT0Z934_9ACTN</name>
<keyword evidence="2" id="KW-1185">Reference proteome</keyword>
<organism evidence="1 2">
    <name type="scientific">Streptomyces macrolidinus</name>
    <dbReference type="NCBI Taxonomy" id="2952607"/>
    <lineage>
        <taxon>Bacteria</taxon>
        <taxon>Bacillati</taxon>
        <taxon>Actinomycetota</taxon>
        <taxon>Actinomycetes</taxon>
        <taxon>Kitasatosporales</taxon>
        <taxon>Streptomycetaceae</taxon>
        <taxon>Streptomyces</taxon>
    </lineage>
</organism>
<comment type="caution">
    <text evidence="1">The sequence shown here is derived from an EMBL/GenBank/DDBJ whole genome shotgun (WGS) entry which is preliminary data.</text>
</comment>
<protein>
    <submittedName>
        <fullName evidence="1">Uncharacterized protein</fullName>
    </submittedName>
</protein>
<evidence type="ECO:0000313" key="1">
    <source>
        <dbReference type="EMBL" id="MCN9240280.1"/>
    </source>
</evidence>
<dbReference type="Proteomes" id="UP001523219">
    <property type="component" value="Unassembled WGS sequence"/>
</dbReference>
<proteinExistence type="predicted"/>
<dbReference type="EMBL" id="JAMWMR010000003">
    <property type="protein sequence ID" value="MCN9240280.1"/>
    <property type="molecule type" value="Genomic_DNA"/>
</dbReference>
<dbReference type="RefSeq" id="WP_252422600.1">
    <property type="nucleotide sequence ID" value="NZ_JAMWMR010000003.1"/>
</dbReference>
<sequence>MATPHPLKALALDHAGLARWALGRMAAAAAENVRFSADAECCQHRVPEDLSGRYGWHSVGHLGEAEAASSARVRFDTDSSARLRRDDEAAGDPLLSLCDPARLVSGVAAASAGQCAWNEGRPCVDVTLVPHPWTADPQDPWLPPGVKHLTAGVDIATGFLLHTGAYDAQGCFRSGHLRNLRTTADGSAPKADEAWTPAGTEEGASFVLARMATSLLDPVRMRADVVAVPEIESEPSVASVPSRRSWAVTLRGRNTITVNMSGDYEPDQADPAVARLAELLSPARIVSHLAEVAATGPTSIKATVRPMRSFPFSAWAPEEGLTCHFTVDPTTGILLQAHTMDGPQTLFRNQVTAYLAE</sequence>
<gene>
    <name evidence="1" type="ORF">NGF19_05645</name>
</gene>
<evidence type="ECO:0000313" key="2">
    <source>
        <dbReference type="Proteomes" id="UP001523219"/>
    </source>
</evidence>
<accession>A0ABT0Z934</accession>